<proteinExistence type="predicted"/>
<dbReference type="GO" id="GO:0005093">
    <property type="term" value="F:Rab GDP-dissociation inhibitor activity"/>
    <property type="evidence" value="ECO:0007669"/>
    <property type="project" value="TreeGrafter"/>
</dbReference>
<accession>A0A5N6P4V2</accession>
<dbReference type="PANTHER" id="PTHR11787:SF28">
    <property type="entry name" value="GUANOSINE NUCLEOTIDE DIPHOSPHATE DISSOCIATION INHIBITOR"/>
    <property type="match status" value="1"/>
</dbReference>
<name>A0A5N6P4V2_9ASTR</name>
<dbReference type="InterPro" id="IPR018203">
    <property type="entry name" value="GDP_dissociation_inhibitor"/>
</dbReference>
<evidence type="ECO:0000313" key="2">
    <source>
        <dbReference type="Proteomes" id="UP000326396"/>
    </source>
</evidence>
<dbReference type="GO" id="GO:0016192">
    <property type="term" value="P:vesicle-mediated transport"/>
    <property type="evidence" value="ECO:0007669"/>
    <property type="project" value="TreeGrafter"/>
</dbReference>
<reference evidence="1 2" key="1">
    <citation type="submission" date="2019-05" db="EMBL/GenBank/DDBJ databases">
        <title>Mikania micrantha, genome provides insights into the molecular mechanism of rapid growth.</title>
        <authorList>
            <person name="Liu B."/>
        </authorList>
    </citation>
    <scope>NUCLEOTIDE SEQUENCE [LARGE SCALE GENOMIC DNA]</scope>
    <source>
        <strain evidence="1">NLD-2019</strain>
        <tissue evidence="1">Leaf</tissue>
    </source>
</reference>
<organism evidence="1 2">
    <name type="scientific">Mikania micrantha</name>
    <name type="common">bitter vine</name>
    <dbReference type="NCBI Taxonomy" id="192012"/>
    <lineage>
        <taxon>Eukaryota</taxon>
        <taxon>Viridiplantae</taxon>
        <taxon>Streptophyta</taxon>
        <taxon>Embryophyta</taxon>
        <taxon>Tracheophyta</taxon>
        <taxon>Spermatophyta</taxon>
        <taxon>Magnoliopsida</taxon>
        <taxon>eudicotyledons</taxon>
        <taxon>Gunneridae</taxon>
        <taxon>Pentapetalae</taxon>
        <taxon>asterids</taxon>
        <taxon>campanulids</taxon>
        <taxon>Asterales</taxon>
        <taxon>Asteraceae</taxon>
        <taxon>Asteroideae</taxon>
        <taxon>Heliantheae alliance</taxon>
        <taxon>Eupatorieae</taxon>
        <taxon>Mikania</taxon>
    </lineage>
</organism>
<dbReference type="GO" id="GO:0005737">
    <property type="term" value="C:cytoplasm"/>
    <property type="evidence" value="ECO:0007669"/>
    <property type="project" value="TreeGrafter"/>
</dbReference>
<dbReference type="Pfam" id="PF00996">
    <property type="entry name" value="GDI"/>
    <property type="match status" value="2"/>
</dbReference>
<keyword evidence="2" id="KW-1185">Reference proteome</keyword>
<dbReference type="Gene3D" id="3.30.519.10">
    <property type="entry name" value="Guanine Nucleotide Dissociation Inhibitor, domain 2"/>
    <property type="match status" value="1"/>
</dbReference>
<dbReference type="GO" id="GO:0007264">
    <property type="term" value="P:small GTPase-mediated signal transduction"/>
    <property type="evidence" value="ECO:0007669"/>
    <property type="project" value="InterPro"/>
</dbReference>
<dbReference type="PANTHER" id="PTHR11787">
    <property type="entry name" value="RAB GDP-DISSOCIATION INHIBITOR"/>
    <property type="match status" value="1"/>
</dbReference>
<dbReference type="AlphaFoldDB" id="A0A5N6P4V2"/>
<dbReference type="SUPFAM" id="SSF54373">
    <property type="entry name" value="FAD-linked reductases, C-terminal domain"/>
    <property type="match status" value="1"/>
</dbReference>
<evidence type="ECO:0000313" key="1">
    <source>
        <dbReference type="EMBL" id="KAD5960686.1"/>
    </source>
</evidence>
<comment type="caution">
    <text evidence="1">The sequence shown here is derived from an EMBL/GenBank/DDBJ whole genome shotgun (WGS) entry which is preliminary data.</text>
</comment>
<dbReference type="Proteomes" id="UP000326396">
    <property type="component" value="Linkage Group LG14"/>
</dbReference>
<gene>
    <name evidence="1" type="ORF">E3N88_12158</name>
</gene>
<dbReference type="OrthoDB" id="1736850at2759"/>
<dbReference type="EMBL" id="SZYD01000006">
    <property type="protein sequence ID" value="KAD5960686.1"/>
    <property type="molecule type" value="Genomic_DNA"/>
</dbReference>
<sequence>MEPIQGHDAPLAIWARSKTTMSVHKVPAIEMETLGSPLMGLFEKHFASKYFIYVQGYDYDYPKSQSSVMLRNPTSMHENRTPKGKFIAFVTTVAKTENPETGLKPGIDLLGPVDQIFFDTYTDTIH</sequence>
<protein>
    <submittedName>
        <fullName evidence="1">Uncharacterized protein</fullName>
    </submittedName>
</protein>